<comment type="similarity">
    <text evidence="4">Belongs to the CobB/CobQ family. CobQ subfamily.</text>
</comment>
<feature type="active site" description="Nucleophile" evidence="4">
    <location>
        <position position="326"/>
    </location>
</feature>
<dbReference type="SUPFAM" id="SSF52317">
    <property type="entry name" value="Class I glutamine amidotransferase-like"/>
    <property type="match status" value="1"/>
</dbReference>
<dbReference type="InterPro" id="IPR004459">
    <property type="entry name" value="CobQ_synth"/>
</dbReference>
<dbReference type="SUPFAM" id="SSF52540">
    <property type="entry name" value="P-loop containing nucleoside triphosphate hydrolases"/>
    <property type="match status" value="1"/>
</dbReference>
<gene>
    <name evidence="4" type="primary">cobQ</name>
    <name evidence="7" type="ORF">JHL18_17325</name>
</gene>
<sequence length="512" mass="57239">MAKIMIQGTASSVGKSILVAALCRIFKQDGFRVVPFKSQNMSLNSYITLDGKEMGRAQVLQAYACGLEPEVYMNPILLKPTSDKKSQVIVNGKVFGNYTAMEYHNMKSGFKDMLKKHFDKLEEDFDIVVMEGAGSPAEINLRDKDIVNMGMAELVDAPVVLVGDIDKGGVFAALAGTMLLLKEDEKKRVKGTIINKFRGDVKILEPGLNMLEEIIDKPTLGVVPYFRLKLEDEDGAVDFNKKVTAPIDVAVIKLPRISNFTDLDALKNEEGVSVRFITSIEEFGTPDLLIIPGSKNTIEDLKALRENGLEDKIITYSKDGMIIGICGGYQMLGENIEDPYEVETELKEIKGMGLLDIETVFEKEKVTTRVKANVIAELFRKHKTSNNDCNKLEQVYGYEIHMGTSSYGIEADPLFEIVERNGQSLEKQVIYKDGAINTNGNIMGTYIHGIFDGCSFREFVINKLREKKGLPYKKANNYESLRESELDKLADIVRESLDMDKIYEIVGLEKKL</sequence>
<keyword evidence="2 4" id="KW-0169">Cobalamin biosynthesis</keyword>
<dbReference type="CDD" id="cd01750">
    <property type="entry name" value="GATase1_CobQ"/>
    <property type="match status" value="1"/>
</dbReference>
<dbReference type="Gene3D" id="3.40.50.880">
    <property type="match status" value="1"/>
</dbReference>
<dbReference type="CDD" id="cd05389">
    <property type="entry name" value="CobQ_N"/>
    <property type="match status" value="1"/>
</dbReference>
<feature type="domain" description="CobQ/CobB/MinD/ParA nucleotide binding" evidence="5">
    <location>
        <begin position="4"/>
        <end position="225"/>
    </location>
</feature>
<name>A0ABS1ESP1_9CLOT</name>
<feature type="active site" evidence="4">
    <location>
        <position position="448"/>
    </location>
</feature>
<dbReference type="PANTHER" id="PTHR21343:SF1">
    <property type="entry name" value="COBYRIC ACID SYNTHASE"/>
    <property type="match status" value="1"/>
</dbReference>
<evidence type="ECO:0000256" key="2">
    <source>
        <dbReference type="ARBA" id="ARBA00022573"/>
    </source>
</evidence>
<evidence type="ECO:0000313" key="8">
    <source>
        <dbReference type="Proteomes" id="UP000596739"/>
    </source>
</evidence>
<accession>A0ABS1ESP1</accession>
<comment type="function">
    <text evidence="4">Catalyzes amidations at positions B, D, E, and G on adenosylcobyrinic A,C-diamide. NH(2) groups are provided by glutamine, and one molecule of ATP is hydrogenolyzed for each amidation.</text>
</comment>
<dbReference type="InterPro" id="IPR033949">
    <property type="entry name" value="CobQ_GATase1"/>
</dbReference>
<dbReference type="Proteomes" id="UP000596739">
    <property type="component" value="Unassembled WGS sequence"/>
</dbReference>
<dbReference type="Pfam" id="PF07685">
    <property type="entry name" value="GATase_3"/>
    <property type="match status" value="1"/>
</dbReference>
<dbReference type="Pfam" id="PF01656">
    <property type="entry name" value="CbiA"/>
    <property type="match status" value="1"/>
</dbReference>
<keyword evidence="8" id="KW-1185">Reference proteome</keyword>
<dbReference type="Gene3D" id="3.40.50.300">
    <property type="entry name" value="P-loop containing nucleotide triphosphate hydrolases"/>
    <property type="match status" value="1"/>
</dbReference>
<comment type="pathway">
    <text evidence="1 4">Cofactor biosynthesis; adenosylcobalamin biosynthesis.</text>
</comment>
<dbReference type="InterPro" id="IPR029062">
    <property type="entry name" value="Class_I_gatase-like"/>
</dbReference>
<evidence type="ECO:0000313" key="7">
    <source>
        <dbReference type="EMBL" id="MBK1812389.1"/>
    </source>
</evidence>
<dbReference type="NCBIfam" id="TIGR00313">
    <property type="entry name" value="cobQ"/>
    <property type="match status" value="1"/>
</dbReference>
<dbReference type="InterPro" id="IPR002586">
    <property type="entry name" value="CobQ/CobB/MinD/ParA_Nub-bd_dom"/>
</dbReference>
<dbReference type="InterPro" id="IPR011698">
    <property type="entry name" value="GATase_3"/>
</dbReference>
<feature type="domain" description="CobB/CobQ-like glutamine amidotransferase" evidence="6">
    <location>
        <begin position="248"/>
        <end position="453"/>
    </location>
</feature>
<dbReference type="InterPro" id="IPR047045">
    <property type="entry name" value="CobQ_N"/>
</dbReference>
<protein>
    <recommendedName>
        <fullName evidence="4">Cobyric acid synthase</fullName>
    </recommendedName>
</protein>
<proteinExistence type="inferred from homology"/>
<dbReference type="HAMAP" id="MF_00028">
    <property type="entry name" value="CobQ"/>
    <property type="match status" value="1"/>
</dbReference>
<dbReference type="PANTHER" id="PTHR21343">
    <property type="entry name" value="DETHIOBIOTIN SYNTHETASE"/>
    <property type="match status" value="1"/>
</dbReference>
<organism evidence="7 8">
    <name type="scientific">Clostridium yunnanense</name>
    <dbReference type="NCBI Taxonomy" id="2800325"/>
    <lineage>
        <taxon>Bacteria</taxon>
        <taxon>Bacillati</taxon>
        <taxon>Bacillota</taxon>
        <taxon>Clostridia</taxon>
        <taxon>Eubacteriales</taxon>
        <taxon>Clostridiaceae</taxon>
        <taxon>Clostridium</taxon>
    </lineage>
</organism>
<dbReference type="RefSeq" id="WP_200271575.1">
    <property type="nucleotide sequence ID" value="NZ_JAENHN010000048.1"/>
</dbReference>
<keyword evidence="3 4" id="KW-0315">Glutamine amidotransferase</keyword>
<dbReference type="InterPro" id="IPR027417">
    <property type="entry name" value="P-loop_NTPase"/>
</dbReference>
<evidence type="ECO:0000256" key="1">
    <source>
        <dbReference type="ARBA" id="ARBA00004953"/>
    </source>
</evidence>
<comment type="caution">
    <text evidence="7">The sequence shown here is derived from an EMBL/GenBank/DDBJ whole genome shotgun (WGS) entry which is preliminary data.</text>
</comment>
<reference evidence="8" key="1">
    <citation type="submission" date="2021-01" db="EMBL/GenBank/DDBJ databases">
        <title>Genome public.</title>
        <authorList>
            <person name="Liu C."/>
            <person name="Sun Q."/>
        </authorList>
    </citation>
    <scope>NUCLEOTIDE SEQUENCE [LARGE SCALE GENOMIC DNA]</scope>
    <source>
        <strain evidence="8">YIM B02505</strain>
    </source>
</reference>
<evidence type="ECO:0000259" key="6">
    <source>
        <dbReference type="Pfam" id="PF07685"/>
    </source>
</evidence>
<evidence type="ECO:0000256" key="3">
    <source>
        <dbReference type="ARBA" id="ARBA00022962"/>
    </source>
</evidence>
<dbReference type="EMBL" id="JAENHN010000048">
    <property type="protein sequence ID" value="MBK1812389.1"/>
    <property type="molecule type" value="Genomic_DNA"/>
</dbReference>
<dbReference type="NCBIfam" id="NF001989">
    <property type="entry name" value="PRK00784.1"/>
    <property type="match status" value="1"/>
</dbReference>
<dbReference type="PROSITE" id="PS51274">
    <property type="entry name" value="GATASE_COBBQ"/>
    <property type="match status" value="1"/>
</dbReference>
<evidence type="ECO:0000259" key="5">
    <source>
        <dbReference type="Pfam" id="PF01656"/>
    </source>
</evidence>
<evidence type="ECO:0000256" key="4">
    <source>
        <dbReference type="HAMAP-Rule" id="MF_00028"/>
    </source>
</evidence>